<dbReference type="SUPFAM" id="SSF53697">
    <property type="entry name" value="SIS domain"/>
    <property type="match status" value="1"/>
</dbReference>
<gene>
    <name evidence="3" type="primary">hxlB</name>
    <name evidence="3" type="ORF">BU058_08745</name>
</gene>
<evidence type="ECO:0000313" key="4">
    <source>
        <dbReference type="Proteomes" id="UP000241960"/>
    </source>
</evidence>
<dbReference type="PANTHER" id="PTHR43443">
    <property type="entry name" value="3-HEXULOSE-6-PHOSPHATE ISOMERASE"/>
    <property type="match status" value="1"/>
</dbReference>
<dbReference type="InterPro" id="IPR046348">
    <property type="entry name" value="SIS_dom_sf"/>
</dbReference>
<evidence type="ECO:0000259" key="2">
    <source>
        <dbReference type="PROSITE" id="PS51464"/>
    </source>
</evidence>
<dbReference type="EMBL" id="PZFQ01000027">
    <property type="protein sequence ID" value="PTI75098.1"/>
    <property type="molecule type" value="Genomic_DNA"/>
</dbReference>
<dbReference type="GO" id="GO:0097367">
    <property type="term" value="F:carbohydrate derivative binding"/>
    <property type="evidence" value="ECO:0007669"/>
    <property type="project" value="InterPro"/>
</dbReference>
<dbReference type="InterPro" id="IPR017552">
    <property type="entry name" value="PHI/rmpB"/>
</dbReference>
<dbReference type="Pfam" id="PF01380">
    <property type="entry name" value="SIS"/>
    <property type="match status" value="1"/>
</dbReference>
<sequence length="180" mass="19406">MSTINTVLNEIREVMSLVDEKEIDDVVTTLTKEKRIFVVGAGRSGFQGKGFAMRLMHIGYQSYVVGETITPSVQVGDVWLAISGSGTTESILTQTEKAKNLGLSVIALTSDAKSKLAQIADKTIIVPGATKVNTGVKSTQLLSSLFDQTVHITLDVLNQKLAKRDKTTNQSANAQHTNVE</sequence>
<evidence type="ECO:0000313" key="3">
    <source>
        <dbReference type="EMBL" id="PTI75098.1"/>
    </source>
</evidence>
<name>A0A9Q6HNF1_9STAP</name>
<dbReference type="AlphaFoldDB" id="A0A9Q6HNF1"/>
<dbReference type="CDD" id="cd05005">
    <property type="entry name" value="SIS_PHI"/>
    <property type="match status" value="1"/>
</dbReference>
<dbReference type="PANTHER" id="PTHR43443:SF1">
    <property type="entry name" value="3-HEXULOSE-6-PHOSPHATE ISOMERASE"/>
    <property type="match status" value="1"/>
</dbReference>
<dbReference type="PROSITE" id="PS51464">
    <property type="entry name" value="SIS"/>
    <property type="match status" value="1"/>
</dbReference>
<dbReference type="Gene3D" id="3.40.50.10490">
    <property type="entry name" value="Glucose-6-phosphate isomerase like protein, domain 1"/>
    <property type="match status" value="1"/>
</dbReference>
<dbReference type="Proteomes" id="UP000241960">
    <property type="component" value="Unassembled WGS sequence"/>
</dbReference>
<reference evidence="3 4" key="1">
    <citation type="journal article" date="2016" name="Front. Microbiol.">
        <title>Comprehensive Phylogenetic Analysis of Bovine Non-aureus Staphylococci Species Based on Whole-Genome Sequencing.</title>
        <authorList>
            <person name="Naushad S."/>
            <person name="Barkema H.W."/>
            <person name="Luby C."/>
            <person name="Condas L.A."/>
            <person name="Nobrega D.B."/>
            <person name="Carson D.A."/>
            <person name="De Buck J."/>
        </authorList>
    </citation>
    <scope>NUCLEOTIDE SEQUENCE [LARGE SCALE GENOMIC DNA]</scope>
    <source>
        <strain evidence="3 4">SNUC 1231</strain>
    </source>
</reference>
<dbReference type="GO" id="GO:0016853">
    <property type="term" value="F:isomerase activity"/>
    <property type="evidence" value="ECO:0007669"/>
    <property type="project" value="InterPro"/>
</dbReference>
<accession>A0A9Q6HNF1</accession>
<dbReference type="InterPro" id="IPR001347">
    <property type="entry name" value="SIS_dom"/>
</dbReference>
<organism evidence="3 4">
    <name type="scientific">Staphylococcus succinus</name>
    <dbReference type="NCBI Taxonomy" id="61015"/>
    <lineage>
        <taxon>Bacteria</taxon>
        <taxon>Bacillati</taxon>
        <taxon>Bacillota</taxon>
        <taxon>Bacilli</taxon>
        <taxon>Bacillales</taxon>
        <taxon>Staphylococcaceae</taxon>
        <taxon>Staphylococcus</taxon>
    </lineage>
</organism>
<protein>
    <submittedName>
        <fullName evidence="3">6-phospho-3-hexuloisomerase</fullName>
    </submittedName>
</protein>
<feature type="domain" description="SIS" evidence="2">
    <location>
        <begin position="26"/>
        <end position="167"/>
    </location>
</feature>
<comment type="caution">
    <text evidence="3">The sequence shown here is derived from an EMBL/GenBank/DDBJ whole genome shotgun (WGS) entry which is preliminary data.</text>
</comment>
<dbReference type="NCBIfam" id="TIGR03127">
    <property type="entry name" value="RuMP_HxlB"/>
    <property type="match status" value="1"/>
</dbReference>
<comment type="similarity">
    <text evidence="1">Belongs to the SIS family. PHI subfamily.</text>
</comment>
<dbReference type="RefSeq" id="WP_107545131.1">
    <property type="nucleotide sequence ID" value="NZ_JAMWVB010000009.1"/>
</dbReference>
<dbReference type="GO" id="GO:1901135">
    <property type="term" value="P:carbohydrate derivative metabolic process"/>
    <property type="evidence" value="ECO:0007669"/>
    <property type="project" value="InterPro"/>
</dbReference>
<proteinExistence type="inferred from homology"/>
<evidence type="ECO:0000256" key="1">
    <source>
        <dbReference type="ARBA" id="ARBA00009235"/>
    </source>
</evidence>